<organism evidence="15 16">
    <name type="scientific">Carnegiea gigantea</name>
    <dbReference type="NCBI Taxonomy" id="171969"/>
    <lineage>
        <taxon>Eukaryota</taxon>
        <taxon>Viridiplantae</taxon>
        <taxon>Streptophyta</taxon>
        <taxon>Embryophyta</taxon>
        <taxon>Tracheophyta</taxon>
        <taxon>Spermatophyta</taxon>
        <taxon>Magnoliopsida</taxon>
        <taxon>eudicotyledons</taxon>
        <taxon>Gunneridae</taxon>
        <taxon>Pentapetalae</taxon>
        <taxon>Caryophyllales</taxon>
        <taxon>Cactineae</taxon>
        <taxon>Cactaceae</taxon>
        <taxon>Cactoideae</taxon>
        <taxon>Echinocereeae</taxon>
        <taxon>Carnegiea</taxon>
    </lineage>
</organism>
<comment type="subcellular location">
    <subcellularLocation>
        <location evidence="1">Membrane</location>
        <topology evidence="1">Single-pass type I membrane protein</topology>
    </subcellularLocation>
</comment>
<dbReference type="FunFam" id="3.80.10.10:FF:000275">
    <property type="entry name" value="Leucine-rich repeat receptor-like protein kinase"/>
    <property type="match status" value="1"/>
</dbReference>
<evidence type="ECO:0000256" key="10">
    <source>
        <dbReference type="ARBA" id="ARBA00023180"/>
    </source>
</evidence>
<evidence type="ECO:0000256" key="2">
    <source>
        <dbReference type="ARBA" id="ARBA00009592"/>
    </source>
</evidence>
<feature type="domain" description="Protein kinase" evidence="14">
    <location>
        <begin position="471"/>
        <end position="773"/>
    </location>
</feature>
<comment type="caution">
    <text evidence="15">The sequence shown here is derived from an EMBL/GenBank/DDBJ whole genome shotgun (WGS) entry which is preliminary data.</text>
</comment>
<dbReference type="GO" id="GO:0005524">
    <property type="term" value="F:ATP binding"/>
    <property type="evidence" value="ECO:0007669"/>
    <property type="project" value="InterPro"/>
</dbReference>
<feature type="compositionally biased region" description="Polar residues" evidence="11">
    <location>
        <begin position="653"/>
        <end position="662"/>
    </location>
</feature>
<dbReference type="Gene3D" id="3.80.10.10">
    <property type="entry name" value="Ribonuclease Inhibitor"/>
    <property type="match status" value="2"/>
</dbReference>
<keyword evidence="6 13" id="KW-0732">Signal</keyword>
<evidence type="ECO:0000256" key="12">
    <source>
        <dbReference type="SAM" id="Phobius"/>
    </source>
</evidence>
<feature type="compositionally biased region" description="Low complexity" evidence="11">
    <location>
        <begin position="401"/>
        <end position="414"/>
    </location>
</feature>
<dbReference type="PROSITE" id="PS51450">
    <property type="entry name" value="LRR"/>
    <property type="match status" value="1"/>
</dbReference>
<feature type="region of interest" description="Disordered" evidence="11">
    <location>
        <begin position="371"/>
        <end position="458"/>
    </location>
</feature>
<accession>A0A9Q1JMW2</accession>
<dbReference type="PROSITE" id="PS50011">
    <property type="entry name" value="PROTEIN_KINASE_DOM"/>
    <property type="match status" value="1"/>
</dbReference>
<comment type="similarity">
    <text evidence="2">Belongs to the RLP family.</text>
</comment>
<keyword evidence="4" id="KW-0433">Leucine-rich repeat</keyword>
<feature type="compositionally biased region" description="Low complexity" evidence="11">
    <location>
        <begin position="372"/>
        <end position="394"/>
    </location>
</feature>
<evidence type="ECO:0000256" key="7">
    <source>
        <dbReference type="ARBA" id="ARBA00022737"/>
    </source>
</evidence>
<reference evidence="15" key="1">
    <citation type="submission" date="2022-04" db="EMBL/GenBank/DDBJ databases">
        <title>Carnegiea gigantea Genome sequencing and assembly v2.</title>
        <authorList>
            <person name="Copetti D."/>
            <person name="Sanderson M.J."/>
            <person name="Burquez A."/>
            <person name="Wojciechowski M.F."/>
        </authorList>
    </citation>
    <scope>NUCLEOTIDE SEQUENCE</scope>
    <source>
        <strain evidence="15">SGP5-SGP5p</strain>
        <tissue evidence="15">Aerial part</tissue>
    </source>
</reference>
<evidence type="ECO:0000256" key="4">
    <source>
        <dbReference type="ARBA" id="ARBA00022614"/>
    </source>
</evidence>
<evidence type="ECO:0000259" key="14">
    <source>
        <dbReference type="PROSITE" id="PS50011"/>
    </source>
</evidence>
<dbReference type="InterPro" id="IPR011009">
    <property type="entry name" value="Kinase-like_dom_sf"/>
</dbReference>
<keyword evidence="8 12" id="KW-1133">Transmembrane helix</keyword>
<name>A0A9Q1JMW2_9CARY</name>
<evidence type="ECO:0000256" key="11">
    <source>
        <dbReference type="SAM" id="MobiDB-lite"/>
    </source>
</evidence>
<dbReference type="SUPFAM" id="SSF52058">
    <property type="entry name" value="L domain-like"/>
    <property type="match status" value="1"/>
</dbReference>
<dbReference type="InterPro" id="IPR000719">
    <property type="entry name" value="Prot_kinase_dom"/>
</dbReference>
<proteinExistence type="inferred from homology"/>
<dbReference type="InterPro" id="IPR013210">
    <property type="entry name" value="LRR_N_plant-typ"/>
</dbReference>
<dbReference type="PANTHER" id="PTHR48007:SF47">
    <property type="entry name" value="PROTEIN KINASE DOMAIN-CONTAINING PROTEIN"/>
    <property type="match status" value="1"/>
</dbReference>
<dbReference type="SUPFAM" id="SSF56112">
    <property type="entry name" value="Protein kinase-like (PK-like)"/>
    <property type="match status" value="1"/>
</dbReference>
<evidence type="ECO:0000256" key="8">
    <source>
        <dbReference type="ARBA" id="ARBA00022989"/>
    </source>
</evidence>
<dbReference type="Proteomes" id="UP001153076">
    <property type="component" value="Unassembled WGS sequence"/>
</dbReference>
<dbReference type="GO" id="GO:0004672">
    <property type="term" value="F:protein kinase activity"/>
    <property type="evidence" value="ECO:0007669"/>
    <property type="project" value="InterPro"/>
</dbReference>
<dbReference type="InterPro" id="IPR001611">
    <property type="entry name" value="Leu-rich_rpt"/>
</dbReference>
<feature type="transmembrane region" description="Helical" evidence="12">
    <location>
        <begin position="341"/>
        <end position="363"/>
    </location>
</feature>
<dbReference type="AlphaFoldDB" id="A0A9Q1JMW2"/>
<dbReference type="Pfam" id="PF13855">
    <property type="entry name" value="LRR_8"/>
    <property type="match status" value="1"/>
</dbReference>
<sequence>MMRAQASTISTALLLSILLFCSYQRISSLTNDGISLLAFKYSILSDPLHVLDSWSSDNHTPCSWQGVSCSAPNKSDPPQVIGLSLPGSQLLGSIPANLTLLDQLQWLNLSSNSINGSIPESLFTLPNLRRLDLSENFISGDLPELVGNLRRLEVLDVSENALEGNIPRNLSKLRNLMTVSLRGNYFSGHLPGGFHRVKYLDLSSNLINGSLPVDLGGGSVEYVNVSFNRITAEIPPEFGRYMPENATLDFSSNYLTGEIPDSRVFRNQERGSFAGNSDLCGPPLGNPCPIPSSSAALPYAVDEPIPSPAIAVIPKAIDGHEAGSSRDTAPRGKNNNLRPQIILAIIVGDLIGIAIFAVVFIYVCRRKKKHTTTTTPTATTTVTVSKTGSKGTTPMMMPRPSLSRSSSSSSSSESKGIARWSCLNRKSDEDDEEEDDDDGEEKQQLEKQSQQGQLVTVDSGKRELELETLLKASAHILGASGSSIMYKAVLEDGTVLAVRRVGEHSSVERFKDFETQVRAIAKMVHPNLVRVRGFYWAADEKLVIYEFVPNGNLANARYRKTGSSLSPIAWEIRLRIAKGVARGLSYIHDKKHVHGNLKPTNILLDLDMEPRIADFGFERLSMGRSGYIPGGSTRHFGSKRSTASRDSFHDHSTPSPSASSIGCISPYHSPETLRSLKPNPKWDVYSFGVVLLELLTGKVVVSDEFGPPVLAGLAVGLEDKTRVLRMADPAIRAELEGKEEDLFACLKLGYNCICHVPQKRPTMKEALQALEKIPTPS</sequence>
<dbReference type="Gene3D" id="1.10.510.10">
    <property type="entry name" value="Transferase(Phosphotransferase) domain 1"/>
    <property type="match status" value="1"/>
</dbReference>
<keyword evidence="3" id="KW-0597">Phosphoprotein</keyword>
<evidence type="ECO:0000256" key="1">
    <source>
        <dbReference type="ARBA" id="ARBA00004479"/>
    </source>
</evidence>
<protein>
    <recommendedName>
        <fullName evidence="14">Protein kinase domain-containing protein</fullName>
    </recommendedName>
</protein>
<feature type="region of interest" description="Disordered" evidence="11">
    <location>
        <begin position="631"/>
        <end position="662"/>
    </location>
</feature>
<dbReference type="Pfam" id="PF00560">
    <property type="entry name" value="LRR_1"/>
    <property type="match status" value="2"/>
</dbReference>
<keyword evidence="16" id="KW-1185">Reference proteome</keyword>
<dbReference type="Pfam" id="PF08263">
    <property type="entry name" value="LRRNT_2"/>
    <property type="match status" value="1"/>
</dbReference>
<evidence type="ECO:0000256" key="5">
    <source>
        <dbReference type="ARBA" id="ARBA00022692"/>
    </source>
</evidence>
<dbReference type="Pfam" id="PF00069">
    <property type="entry name" value="Pkinase"/>
    <property type="match status" value="1"/>
</dbReference>
<keyword evidence="5 12" id="KW-0812">Transmembrane</keyword>
<dbReference type="EMBL" id="JAKOGI010001538">
    <property type="protein sequence ID" value="KAJ8425135.1"/>
    <property type="molecule type" value="Genomic_DNA"/>
</dbReference>
<dbReference type="InterPro" id="IPR003591">
    <property type="entry name" value="Leu-rich_rpt_typical-subtyp"/>
</dbReference>
<dbReference type="InterPro" id="IPR032675">
    <property type="entry name" value="LRR_dom_sf"/>
</dbReference>
<keyword evidence="9 12" id="KW-0472">Membrane</keyword>
<dbReference type="Gene3D" id="3.30.200.20">
    <property type="entry name" value="Phosphorylase Kinase, domain 1"/>
    <property type="match status" value="1"/>
</dbReference>
<feature type="chain" id="PRO_5040209729" description="Protein kinase domain-containing protein" evidence="13">
    <location>
        <begin position="29"/>
        <end position="777"/>
    </location>
</feature>
<feature type="signal peptide" evidence="13">
    <location>
        <begin position="1"/>
        <end position="28"/>
    </location>
</feature>
<evidence type="ECO:0000313" key="15">
    <source>
        <dbReference type="EMBL" id="KAJ8425135.1"/>
    </source>
</evidence>
<evidence type="ECO:0000313" key="16">
    <source>
        <dbReference type="Proteomes" id="UP001153076"/>
    </source>
</evidence>
<dbReference type="InterPro" id="IPR046959">
    <property type="entry name" value="PRK1-6/SRF4-like"/>
</dbReference>
<dbReference type="OrthoDB" id="346907at2759"/>
<dbReference type="GO" id="GO:0016020">
    <property type="term" value="C:membrane"/>
    <property type="evidence" value="ECO:0007669"/>
    <property type="project" value="UniProtKB-SubCell"/>
</dbReference>
<evidence type="ECO:0000256" key="3">
    <source>
        <dbReference type="ARBA" id="ARBA00022553"/>
    </source>
</evidence>
<gene>
    <name evidence="15" type="ORF">Cgig2_011101</name>
</gene>
<dbReference type="FunFam" id="3.80.10.10:FF:000722">
    <property type="entry name" value="Leucine-rich repeat receptor-like protein kinase"/>
    <property type="match status" value="1"/>
</dbReference>
<evidence type="ECO:0000256" key="9">
    <source>
        <dbReference type="ARBA" id="ARBA00023136"/>
    </source>
</evidence>
<keyword evidence="10" id="KW-0325">Glycoprotein</keyword>
<keyword evidence="7" id="KW-0677">Repeat</keyword>
<dbReference type="PANTHER" id="PTHR48007">
    <property type="entry name" value="LEUCINE-RICH REPEAT RECEPTOR-LIKE PROTEIN KINASE PXC1"/>
    <property type="match status" value="1"/>
</dbReference>
<feature type="compositionally biased region" description="Acidic residues" evidence="11">
    <location>
        <begin position="429"/>
        <end position="440"/>
    </location>
</feature>
<evidence type="ECO:0000256" key="6">
    <source>
        <dbReference type="ARBA" id="ARBA00022729"/>
    </source>
</evidence>
<evidence type="ECO:0000256" key="13">
    <source>
        <dbReference type="SAM" id="SignalP"/>
    </source>
</evidence>
<dbReference type="SMART" id="SM00369">
    <property type="entry name" value="LRR_TYP"/>
    <property type="match status" value="3"/>
</dbReference>